<dbReference type="AlphaFoldDB" id="A0A8S1N8E0"/>
<gene>
    <name evidence="2" type="ORF">PSON_ATCC_30995.1.T0520279</name>
</gene>
<proteinExistence type="predicted"/>
<dbReference type="PANTHER" id="PTHR40524">
    <property type="entry name" value="PEPTIDASE_C39_2 DOMAIN-CONTAINING PROTEIN"/>
    <property type="match status" value="1"/>
</dbReference>
<comment type="caution">
    <text evidence="2">The sequence shown here is derived from an EMBL/GenBank/DDBJ whole genome shotgun (WGS) entry which is preliminary data.</text>
</comment>
<sequence length="184" mass="20644">MSSFKHGVFILILLSTCGGEKTIRSSPLKNITAYTNCSQKWFDKEMLGSKTICSSGSMVSSLAMILQSSSRTINSRPVNPEVLNRYLITKNGYKEDGEINFAVLNEIGLHLVRTVSDLGTAMEYYKNDFYIVLNLNFGKNYGVLIGYKEIDNQITQYIINNPIKPSENIIDPKDITVALIFRVV</sequence>
<keyword evidence="3" id="KW-1185">Reference proteome</keyword>
<dbReference type="EMBL" id="CAJJDN010000052">
    <property type="protein sequence ID" value="CAD8088292.1"/>
    <property type="molecule type" value="Genomic_DNA"/>
</dbReference>
<evidence type="ECO:0000256" key="1">
    <source>
        <dbReference type="SAM" id="SignalP"/>
    </source>
</evidence>
<feature type="chain" id="PRO_5035900383" evidence="1">
    <location>
        <begin position="20"/>
        <end position="184"/>
    </location>
</feature>
<dbReference type="PANTHER" id="PTHR40524:SF1">
    <property type="entry name" value="PEPTIDASE C39-LIKE DOMAIN-CONTAINING PROTEIN"/>
    <property type="match status" value="1"/>
</dbReference>
<name>A0A8S1N8E0_9CILI</name>
<dbReference type="OrthoDB" id="285088at2759"/>
<evidence type="ECO:0000313" key="3">
    <source>
        <dbReference type="Proteomes" id="UP000692954"/>
    </source>
</evidence>
<accession>A0A8S1N8E0</accession>
<feature type="signal peptide" evidence="1">
    <location>
        <begin position="1"/>
        <end position="19"/>
    </location>
</feature>
<dbReference type="Proteomes" id="UP000692954">
    <property type="component" value="Unassembled WGS sequence"/>
</dbReference>
<organism evidence="2 3">
    <name type="scientific">Paramecium sonneborni</name>
    <dbReference type="NCBI Taxonomy" id="65129"/>
    <lineage>
        <taxon>Eukaryota</taxon>
        <taxon>Sar</taxon>
        <taxon>Alveolata</taxon>
        <taxon>Ciliophora</taxon>
        <taxon>Intramacronucleata</taxon>
        <taxon>Oligohymenophorea</taxon>
        <taxon>Peniculida</taxon>
        <taxon>Parameciidae</taxon>
        <taxon>Paramecium</taxon>
    </lineage>
</organism>
<keyword evidence="1" id="KW-0732">Signal</keyword>
<protein>
    <submittedName>
        <fullName evidence="2">Uncharacterized protein</fullName>
    </submittedName>
</protein>
<evidence type="ECO:0000313" key="2">
    <source>
        <dbReference type="EMBL" id="CAD8088292.1"/>
    </source>
</evidence>
<reference evidence="2" key="1">
    <citation type="submission" date="2021-01" db="EMBL/GenBank/DDBJ databases">
        <authorList>
            <consortium name="Genoscope - CEA"/>
            <person name="William W."/>
        </authorList>
    </citation>
    <scope>NUCLEOTIDE SEQUENCE</scope>
</reference>